<keyword evidence="3" id="KW-1003">Cell membrane</keyword>
<dbReference type="Proteomes" id="UP000533598">
    <property type="component" value="Unassembled WGS sequence"/>
</dbReference>
<comment type="similarity">
    <text evidence="8">Belongs to the binding-protein-dependent transport system permease family.</text>
</comment>
<feature type="transmembrane region" description="Helical" evidence="8">
    <location>
        <begin position="187"/>
        <end position="214"/>
    </location>
</feature>
<evidence type="ECO:0000259" key="9">
    <source>
        <dbReference type="PROSITE" id="PS50928"/>
    </source>
</evidence>
<evidence type="ECO:0000256" key="1">
    <source>
        <dbReference type="ARBA" id="ARBA00004429"/>
    </source>
</evidence>
<dbReference type="InterPro" id="IPR035906">
    <property type="entry name" value="MetI-like_sf"/>
</dbReference>
<dbReference type="GO" id="GO:0005886">
    <property type="term" value="C:plasma membrane"/>
    <property type="evidence" value="ECO:0007669"/>
    <property type="project" value="UniProtKB-SubCell"/>
</dbReference>
<dbReference type="EMBL" id="JACHMH010000001">
    <property type="protein sequence ID" value="MBB4676902.1"/>
    <property type="molecule type" value="Genomic_DNA"/>
</dbReference>
<feature type="transmembrane region" description="Helical" evidence="8">
    <location>
        <begin position="136"/>
        <end position="158"/>
    </location>
</feature>
<evidence type="ECO:0000256" key="4">
    <source>
        <dbReference type="ARBA" id="ARBA00022519"/>
    </source>
</evidence>
<feature type="transmembrane region" description="Helical" evidence="8">
    <location>
        <begin position="103"/>
        <end position="124"/>
    </location>
</feature>
<dbReference type="Pfam" id="PF00528">
    <property type="entry name" value="BPD_transp_1"/>
    <property type="match status" value="1"/>
</dbReference>
<keyword evidence="2 8" id="KW-0813">Transport</keyword>
<organism evidence="10 11">
    <name type="scientific">Crossiella cryophila</name>
    <dbReference type="NCBI Taxonomy" id="43355"/>
    <lineage>
        <taxon>Bacteria</taxon>
        <taxon>Bacillati</taxon>
        <taxon>Actinomycetota</taxon>
        <taxon>Actinomycetes</taxon>
        <taxon>Pseudonocardiales</taxon>
        <taxon>Pseudonocardiaceae</taxon>
        <taxon>Crossiella</taxon>
    </lineage>
</organism>
<dbReference type="Gene3D" id="1.10.3720.10">
    <property type="entry name" value="MetI-like"/>
    <property type="match status" value="1"/>
</dbReference>
<evidence type="ECO:0000256" key="6">
    <source>
        <dbReference type="ARBA" id="ARBA00022989"/>
    </source>
</evidence>
<evidence type="ECO:0000256" key="7">
    <source>
        <dbReference type="ARBA" id="ARBA00023136"/>
    </source>
</evidence>
<feature type="transmembrane region" description="Helical" evidence="8">
    <location>
        <begin position="12"/>
        <end position="37"/>
    </location>
</feature>
<protein>
    <submittedName>
        <fullName evidence="10">2-aminoethylphosphonate transport system permease protein</fullName>
    </submittedName>
</protein>
<gene>
    <name evidence="10" type="ORF">HNR67_003020</name>
</gene>
<dbReference type="PROSITE" id="PS50928">
    <property type="entry name" value="ABC_TM1"/>
    <property type="match status" value="1"/>
</dbReference>
<dbReference type="RefSeq" id="WP_312987306.1">
    <property type="nucleotide sequence ID" value="NZ_BAAAUI010000012.1"/>
</dbReference>
<evidence type="ECO:0000256" key="3">
    <source>
        <dbReference type="ARBA" id="ARBA00022475"/>
    </source>
</evidence>
<evidence type="ECO:0000313" key="11">
    <source>
        <dbReference type="Proteomes" id="UP000533598"/>
    </source>
</evidence>
<dbReference type="PANTHER" id="PTHR43357:SF4">
    <property type="entry name" value="INNER MEMBRANE ABC TRANSPORTER PERMEASE PROTEIN YDCV"/>
    <property type="match status" value="1"/>
</dbReference>
<reference evidence="10 11" key="1">
    <citation type="submission" date="2020-08" db="EMBL/GenBank/DDBJ databases">
        <title>Sequencing the genomes of 1000 actinobacteria strains.</title>
        <authorList>
            <person name="Klenk H.-P."/>
        </authorList>
    </citation>
    <scope>NUCLEOTIDE SEQUENCE [LARGE SCALE GENOMIC DNA]</scope>
    <source>
        <strain evidence="10 11">DSM 44230</strain>
    </source>
</reference>
<comment type="subcellular location">
    <subcellularLocation>
        <location evidence="1">Cell inner membrane</location>
        <topology evidence="1">Multi-pass membrane protein</topology>
    </subcellularLocation>
    <subcellularLocation>
        <location evidence="8">Cell membrane</location>
        <topology evidence="8">Multi-pass membrane protein</topology>
    </subcellularLocation>
</comment>
<feature type="transmembrane region" description="Helical" evidence="8">
    <location>
        <begin position="72"/>
        <end position="91"/>
    </location>
</feature>
<dbReference type="GO" id="GO:0055085">
    <property type="term" value="P:transmembrane transport"/>
    <property type="evidence" value="ECO:0007669"/>
    <property type="project" value="InterPro"/>
</dbReference>
<evidence type="ECO:0000256" key="2">
    <source>
        <dbReference type="ARBA" id="ARBA00022448"/>
    </source>
</evidence>
<feature type="domain" description="ABC transmembrane type-1" evidence="9">
    <location>
        <begin position="65"/>
        <end position="253"/>
    </location>
</feature>
<keyword evidence="7 8" id="KW-0472">Membrane</keyword>
<keyword evidence="5 8" id="KW-0812">Transmembrane</keyword>
<keyword evidence="11" id="KW-1185">Reference proteome</keyword>
<dbReference type="CDD" id="cd06261">
    <property type="entry name" value="TM_PBP2"/>
    <property type="match status" value="1"/>
</dbReference>
<proteinExistence type="inferred from homology"/>
<comment type="caution">
    <text evidence="10">The sequence shown here is derived from an EMBL/GenBank/DDBJ whole genome shotgun (WGS) entry which is preliminary data.</text>
</comment>
<dbReference type="SUPFAM" id="SSF161098">
    <property type="entry name" value="MetI-like"/>
    <property type="match status" value="1"/>
</dbReference>
<dbReference type="PANTHER" id="PTHR43357">
    <property type="entry name" value="INNER MEMBRANE ABC TRANSPORTER PERMEASE PROTEIN YDCV"/>
    <property type="match status" value="1"/>
</dbReference>
<evidence type="ECO:0000256" key="8">
    <source>
        <dbReference type="RuleBase" id="RU363032"/>
    </source>
</evidence>
<dbReference type="AlphaFoldDB" id="A0A7W7C991"/>
<accession>A0A7W7C991</accession>
<evidence type="ECO:0000313" key="10">
    <source>
        <dbReference type="EMBL" id="MBB4676902.1"/>
    </source>
</evidence>
<sequence length="265" mass="27699">MLVWTRRSRIILWLVFAVLFGVIVLAPLAMIALAAIASSWNSVLPDGYTAGHLATAVSGDGLASAVVSLQTAALASLAAVLLGTWGAVVVRSLPPIPRRIVDLVLHLPIAVPSVVVGLALLVAFSRQPLLLNGTRWIVLIAHLVIVLPFAYSMVAAALDRADPALNQVAASLGARPGRVLWRVRLPLLLPAMSGAAGLGLALSMGEVGATIMLYPPDWRTLPVSIFAHTDRGEVFLAAASTMLLLALTVAGLFGLSALKPRGAER</sequence>
<name>A0A7W7C991_9PSEU</name>
<keyword evidence="4" id="KW-0997">Cell inner membrane</keyword>
<keyword evidence="6 8" id="KW-1133">Transmembrane helix</keyword>
<dbReference type="InterPro" id="IPR000515">
    <property type="entry name" value="MetI-like"/>
</dbReference>
<evidence type="ECO:0000256" key="5">
    <source>
        <dbReference type="ARBA" id="ARBA00022692"/>
    </source>
</evidence>
<feature type="transmembrane region" description="Helical" evidence="8">
    <location>
        <begin position="234"/>
        <end position="258"/>
    </location>
</feature>